<evidence type="ECO:0000256" key="1">
    <source>
        <dbReference type="ARBA" id="ARBA00001947"/>
    </source>
</evidence>
<evidence type="ECO:0000256" key="2">
    <source>
        <dbReference type="ARBA" id="ARBA00007261"/>
    </source>
</evidence>
<proteinExistence type="inferred from homology"/>
<evidence type="ECO:0000313" key="12">
    <source>
        <dbReference type="EMBL" id="MFC4292847.1"/>
    </source>
</evidence>
<keyword evidence="5" id="KW-0378">Hydrolase</keyword>
<sequence length="964" mass="105437">MKFRLKRSSLFIVSAIALSVSMPVSQVLAQENTAAQTTPAAPMTVTPWGHQSIDIPADPAVRYGVLENGMKYALRKNETPKGTAVVRMKVAMGSVAEADNEQGLAHFLEHMAFNGSKNVPEGEMVKILERQGLSFGADTNAYTSFDETVYKLDLPKTDDKTVDTALFLMRETASNLTIAPEAVDRERGVVLSEMQFRNSPGLRQFKQQIKFEAPDTAFGTRLPIGAEEVLKTAPAERIRGLYERYYRPENTTLVIVGDFDVDAMEAKIKKDFADWQGVGEPGAPMEFGTVDPNRAFAISSFADPAVSSEVEMTILKPYAREDDSKAKYKTDFFKSVANSIMSRRFQKLALASDAKIRGGSVSFSDLYGVVDQISLAINAKEGDWKTGLMVGEQELRRALTYGFTQAELDETLANFDTYFKDQAEQADTRRNQQLADAIIGSVDKKTIITAPKDDLAIYMELRPAMTLDAINEFFKSAVSRPPNTLFITDKKAIENVQGEAMAVLAESMRVAVDAPEEVVTKAFAYDNFGKAGTIAADNMIDDLGIRTIRFANNVKLNLKKTDFEKGKVRFSLRFGNGQLSFPQDKGSLATFMQSMSATGALKEHDAVELRRILAGRNVSTGLSAGTDSFGTSGTTIADDLSMQMKILAAFVTQGGYRSEADGVWQNAVDGFAAQLDALPQNIARFTVPRMLANGDTRFGIGSAEELKARNIADVKAVLEPIAMTAPVEIAIVGDFDEDGAIKAVAESFGALPQRLASSEVDPAARAVSFTADRGVKTLYHKGAADQGLLLAYWPTTDDSDLKSEAIRDLTAEAMSLLLLDEIREKLGATYSPSASSFASDDFTGYGYISSFVIAAPDKMDVISKAVKEVTQQMRDAPVSDDVLLRARQPIMERFEKQLRENGFWLGLAGIAQGKPDRVERYRQQKALFEAVTTADIQAAAQQYLKDADNLEFRIVSDKTQSGTE</sequence>
<feature type="chain" id="PRO_5047185263" evidence="9">
    <location>
        <begin position="30"/>
        <end position="964"/>
    </location>
</feature>
<evidence type="ECO:0000256" key="8">
    <source>
        <dbReference type="RuleBase" id="RU004447"/>
    </source>
</evidence>
<dbReference type="PANTHER" id="PTHR43690:SF17">
    <property type="entry name" value="PROTEIN YHJJ"/>
    <property type="match status" value="1"/>
</dbReference>
<keyword evidence="13" id="KW-1185">Reference proteome</keyword>
<dbReference type="PROSITE" id="PS00143">
    <property type="entry name" value="INSULINASE"/>
    <property type="match status" value="1"/>
</dbReference>
<evidence type="ECO:0000256" key="7">
    <source>
        <dbReference type="ARBA" id="ARBA00023049"/>
    </source>
</evidence>
<comment type="caution">
    <text evidence="12">The sequence shown here is derived from an EMBL/GenBank/DDBJ whole genome shotgun (WGS) entry which is preliminary data.</text>
</comment>
<dbReference type="Pfam" id="PF00675">
    <property type="entry name" value="Peptidase_M16"/>
    <property type="match status" value="1"/>
</dbReference>
<dbReference type="PANTHER" id="PTHR43690">
    <property type="entry name" value="NARDILYSIN"/>
    <property type="match status" value="1"/>
</dbReference>
<dbReference type="InterPro" id="IPR050626">
    <property type="entry name" value="Peptidase_M16"/>
</dbReference>
<dbReference type="RefSeq" id="WP_381423870.1">
    <property type="nucleotide sequence ID" value="NZ_JBHSDH010000013.1"/>
</dbReference>
<comment type="similarity">
    <text evidence="2 8">Belongs to the peptidase M16 family.</text>
</comment>
<evidence type="ECO:0000256" key="3">
    <source>
        <dbReference type="ARBA" id="ARBA00022670"/>
    </source>
</evidence>
<feature type="domain" description="Peptidase M16 C-terminal" evidence="11">
    <location>
        <begin position="235"/>
        <end position="413"/>
    </location>
</feature>
<dbReference type="Gene3D" id="3.30.830.10">
    <property type="entry name" value="Metalloenzyme, LuxS/M16 peptidase-like"/>
    <property type="match status" value="4"/>
</dbReference>
<dbReference type="InterPro" id="IPR007863">
    <property type="entry name" value="Peptidase_M16_C"/>
</dbReference>
<dbReference type="InterPro" id="IPR001431">
    <property type="entry name" value="Pept_M16_Zn_BS"/>
</dbReference>
<accession>A0ABV8RHC5</accession>
<dbReference type="SUPFAM" id="SSF63411">
    <property type="entry name" value="LuxS/MPP-like metallohydrolase"/>
    <property type="match status" value="3"/>
</dbReference>
<keyword evidence="9" id="KW-0732">Signal</keyword>
<dbReference type="Pfam" id="PF05193">
    <property type="entry name" value="Peptidase_M16_C"/>
    <property type="match status" value="2"/>
</dbReference>
<feature type="signal peptide" evidence="9">
    <location>
        <begin position="1"/>
        <end position="29"/>
    </location>
</feature>
<dbReference type="InterPro" id="IPR011249">
    <property type="entry name" value="Metalloenz_LuxS/M16"/>
</dbReference>
<keyword evidence="6" id="KW-0862">Zinc</keyword>
<name>A0ABV8RHC5_9SPHN</name>
<evidence type="ECO:0000256" key="9">
    <source>
        <dbReference type="SAM" id="SignalP"/>
    </source>
</evidence>
<evidence type="ECO:0000256" key="4">
    <source>
        <dbReference type="ARBA" id="ARBA00022723"/>
    </source>
</evidence>
<dbReference type="EMBL" id="JBHSDH010000013">
    <property type="protein sequence ID" value="MFC4292847.1"/>
    <property type="molecule type" value="Genomic_DNA"/>
</dbReference>
<organism evidence="12 13">
    <name type="scientific">Sphingorhabdus arenilitoris</name>
    <dbReference type="NCBI Taxonomy" id="1490041"/>
    <lineage>
        <taxon>Bacteria</taxon>
        <taxon>Pseudomonadati</taxon>
        <taxon>Pseudomonadota</taxon>
        <taxon>Alphaproteobacteria</taxon>
        <taxon>Sphingomonadales</taxon>
        <taxon>Sphingomonadaceae</taxon>
        <taxon>Sphingorhabdus</taxon>
    </lineage>
</organism>
<reference evidence="13" key="1">
    <citation type="journal article" date="2019" name="Int. J. Syst. Evol. Microbiol.">
        <title>The Global Catalogue of Microorganisms (GCM) 10K type strain sequencing project: providing services to taxonomists for standard genome sequencing and annotation.</title>
        <authorList>
            <consortium name="The Broad Institute Genomics Platform"/>
            <consortium name="The Broad Institute Genome Sequencing Center for Infectious Disease"/>
            <person name="Wu L."/>
            <person name="Ma J."/>
        </authorList>
    </citation>
    <scope>NUCLEOTIDE SEQUENCE [LARGE SCALE GENOMIC DNA]</scope>
    <source>
        <strain evidence="13">CECT 8531</strain>
    </source>
</reference>
<evidence type="ECO:0000259" key="11">
    <source>
        <dbReference type="Pfam" id="PF05193"/>
    </source>
</evidence>
<keyword evidence="7" id="KW-0482">Metalloprotease</keyword>
<evidence type="ECO:0000259" key="10">
    <source>
        <dbReference type="Pfam" id="PF00675"/>
    </source>
</evidence>
<evidence type="ECO:0000256" key="5">
    <source>
        <dbReference type="ARBA" id="ARBA00022801"/>
    </source>
</evidence>
<keyword evidence="4" id="KW-0479">Metal-binding</keyword>
<feature type="domain" description="Peptidase M16 N-terminal" evidence="10">
    <location>
        <begin position="76"/>
        <end position="195"/>
    </location>
</feature>
<gene>
    <name evidence="12" type="ORF">ACFOWX_10525</name>
</gene>
<evidence type="ECO:0000313" key="13">
    <source>
        <dbReference type="Proteomes" id="UP001595887"/>
    </source>
</evidence>
<feature type="domain" description="Peptidase M16 C-terminal" evidence="11">
    <location>
        <begin position="728"/>
        <end position="888"/>
    </location>
</feature>
<comment type="cofactor">
    <cofactor evidence="1">
        <name>Zn(2+)</name>
        <dbReference type="ChEBI" id="CHEBI:29105"/>
    </cofactor>
</comment>
<keyword evidence="3" id="KW-0645">Protease</keyword>
<protein>
    <submittedName>
        <fullName evidence="12">M16 family metallopeptidase</fullName>
    </submittedName>
</protein>
<dbReference type="Proteomes" id="UP001595887">
    <property type="component" value="Unassembled WGS sequence"/>
</dbReference>
<dbReference type="InterPro" id="IPR011765">
    <property type="entry name" value="Pept_M16_N"/>
</dbReference>
<evidence type="ECO:0000256" key="6">
    <source>
        <dbReference type="ARBA" id="ARBA00022833"/>
    </source>
</evidence>